<evidence type="ECO:0000259" key="1">
    <source>
        <dbReference type="SMART" id="SM00849"/>
    </source>
</evidence>
<keyword evidence="2" id="KW-0378">Hydrolase</keyword>
<dbReference type="InterPro" id="IPR001279">
    <property type="entry name" value="Metallo-B-lactamas"/>
</dbReference>
<dbReference type="InterPro" id="IPR036866">
    <property type="entry name" value="RibonucZ/Hydroxyglut_hydro"/>
</dbReference>
<keyword evidence="3" id="KW-1185">Reference proteome</keyword>
<dbReference type="AlphaFoldDB" id="A0A3A4BS12"/>
<dbReference type="PANTHER" id="PTHR42951:SF14">
    <property type="entry name" value="METALLO-BETA-LACTAMASE SUPERFAMILY PROTEIN"/>
    <property type="match status" value="1"/>
</dbReference>
<proteinExistence type="predicted"/>
<accession>A0A3A4BS12</accession>
<organism evidence="2 3">
    <name type="scientific">Bailinhaonella thermotolerans</name>
    <dbReference type="NCBI Taxonomy" id="1070861"/>
    <lineage>
        <taxon>Bacteria</taxon>
        <taxon>Bacillati</taxon>
        <taxon>Actinomycetota</taxon>
        <taxon>Actinomycetes</taxon>
        <taxon>Streptosporangiales</taxon>
        <taxon>Streptosporangiaceae</taxon>
        <taxon>Bailinhaonella</taxon>
    </lineage>
</organism>
<reference evidence="2 3" key="1">
    <citation type="submission" date="2018-09" db="EMBL/GenBank/DDBJ databases">
        <title>YIM 75507 draft genome.</title>
        <authorList>
            <person name="Tang S."/>
            <person name="Feng Y."/>
        </authorList>
    </citation>
    <scope>NUCLEOTIDE SEQUENCE [LARGE SCALE GENOMIC DNA]</scope>
    <source>
        <strain evidence="2 3">YIM 75507</strain>
    </source>
</reference>
<dbReference type="SUPFAM" id="SSF56281">
    <property type="entry name" value="Metallo-hydrolase/oxidoreductase"/>
    <property type="match status" value="1"/>
</dbReference>
<dbReference type="EMBL" id="QZEY01000002">
    <property type="protein sequence ID" value="RJL34116.1"/>
    <property type="molecule type" value="Genomic_DNA"/>
</dbReference>
<comment type="caution">
    <text evidence="2">The sequence shown here is derived from an EMBL/GenBank/DDBJ whole genome shotgun (WGS) entry which is preliminary data.</text>
</comment>
<dbReference type="OrthoDB" id="2273115at2"/>
<dbReference type="PANTHER" id="PTHR42951">
    <property type="entry name" value="METALLO-BETA-LACTAMASE DOMAIN-CONTAINING"/>
    <property type="match status" value="1"/>
</dbReference>
<dbReference type="Gene3D" id="3.60.15.10">
    <property type="entry name" value="Ribonuclease Z/Hydroxyacylglutathione hydrolase-like"/>
    <property type="match status" value="1"/>
</dbReference>
<evidence type="ECO:0000313" key="3">
    <source>
        <dbReference type="Proteomes" id="UP000265768"/>
    </source>
</evidence>
<feature type="domain" description="Metallo-beta-lactamase" evidence="1">
    <location>
        <begin position="31"/>
        <end position="217"/>
    </location>
</feature>
<protein>
    <submittedName>
        <fullName evidence="2">MBL fold metallo-hydrolase</fullName>
    </submittedName>
</protein>
<dbReference type="RefSeq" id="WP_119925416.1">
    <property type="nucleotide sequence ID" value="NZ_QZEY01000002.1"/>
</dbReference>
<sequence length="280" mass="30400">MSLTYHSLVTLPPRAVLGDGRRIRPIPAWSPVTATLIAGERDAVLVDAPPFSARAQEVADWIVWTGKNLVAMYATHGGGDRWFGFTEIARRFPGARPLGTPGTVRVAEHEAAAGRRDFWDPQFPGQIPPGLRPLEPLGSHGLELEGHRIDVVEAGTTGARDTTYVHVPDLRLVVGGDVVYNGVHPSLAGTDRASRRNWAEALDAIAALGPSAVVAGHKNPRAADHPGAVEETRAYLRDVEEILATARTPEDFADQMTLRHLDRVNPDTLWQTAQALVPRR</sequence>
<dbReference type="GO" id="GO:0016787">
    <property type="term" value="F:hydrolase activity"/>
    <property type="evidence" value="ECO:0007669"/>
    <property type="project" value="UniProtKB-KW"/>
</dbReference>
<dbReference type="Pfam" id="PF00753">
    <property type="entry name" value="Lactamase_B"/>
    <property type="match status" value="1"/>
</dbReference>
<evidence type="ECO:0000313" key="2">
    <source>
        <dbReference type="EMBL" id="RJL34116.1"/>
    </source>
</evidence>
<dbReference type="SMART" id="SM00849">
    <property type="entry name" value="Lactamase_B"/>
    <property type="match status" value="1"/>
</dbReference>
<gene>
    <name evidence="2" type="ORF">D5H75_06415</name>
</gene>
<dbReference type="InterPro" id="IPR050855">
    <property type="entry name" value="NDM-1-like"/>
</dbReference>
<dbReference type="CDD" id="cd07739">
    <property type="entry name" value="metallo-hydrolase-like_MBL-fold"/>
    <property type="match status" value="1"/>
</dbReference>
<dbReference type="Proteomes" id="UP000265768">
    <property type="component" value="Unassembled WGS sequence"/>
</dbReference>
<name>A0A3A4BS12_9ACTN</name>